<proteinExistence type="predicted"/>
<comment type="caution">
    <text evidence="1">The sequence shown here is derived from an EMBL/GenBank/DDBJ whole genome shotgun (WGS) entry which is preliminary data.</text>
</comment>
<organism evidence="1 2">
    <name type="scientific">Phytophthora infestans</name>
    <name type="common">Potato late blight agent</name>
    <name type="synonym">Botrytis infestans</name>
    <dbReference type="NCBI Taxonomy" id="4787"/>
    <lineage>
        <taxon>Eukaryota</taxon>
        <taxon>Sar</taxon>
        <taxon>Stramenopiles</taxon>
        <taxon>Oomycota</taxon>
        <taxon>Peronosporomycetes</taxon>
        <taxon>Peronosporales</taxon>
        <taxon>Peronosporaceae</taxon>
        <taxon>Phytophthora</taxon>
    </lineage>
</organism>
<sequence length="61" mass="6617">MGTAKHARLPTSKVASLARTLGGVLAHKAQYFCLIMNPLVLVLESQVLRLHRHANTVPSQA</sequence>
<evidence type="ECO:0000313" key="1">
    <source>
        <dbReference type="EMBL" id="KAF4143415.1"/>
    </source>
</evidence>
<dbReference type="AlphaFoldDB" id="A0A8S9UR63"/>
<protein>
    <submittedName>
        <fullName evidence="1">Uncharacterized protein</fullName>
    </submittedName>
</protein>
<name>A0A8S9UR63_PHYIN</name>
<gene>
    <name evidence="1" type="ORF">GN958_ATG07374</name>
</gene>
<reference evidence="1" key="1">
    <citation type="submission" date="2020-03" db="EMBL/GenBank/DDBJ databases">
        <title>Hybrid Assembly of Korean Phytophthora infestans isolates.</title>
        <authorList>
            <person name="Prokchorchik M."/>
            <person name="Lee Y."/>
            <person name="Seo J."/>
            <person name="Cho J.-H."/>
            <person name="Park Y.-E."/>
            <person name="Jang D.-C."/>
            <person name="Im J.-S."/>
            <person name="Choi J.-G."/>
            <person name="Park H.-J."/>
            <person name="Lee G.-B."/>
            <person name="Lee Y.-G."/>
            <person name="Hong S.-Y."/>
            <person name="Cho K."/>
            <person name="Sohn K.H."/>
        </authorList>
    </citation>
    <scope>NUCLEOTIDE SEQUENCE</scope>
    <source>
        <strain evidence="1">KR_2_A2</strain>
    </source>
</reference>
<evidence type="ECO:0000313" key="2">
    <source>
        <dbReference type="Proteomes" id="UP000704712"/>
    </source>
</evidence>
<accession>A0A8S9UR63</accession>
<dbReference type="EMBL" id="JAACNO010001017">
    <property type="protein sequence ID" value="KAF4143415.1"/>
    <property type="molecule type" value="Genomic_DNA"/>
</dbReference>
<dbReference type="Proteomes" id="UP000704712">
    <property type="component" value="Unassembled WGS sequence"/>
</dbReference>